<evidence type="ECO:0000313" key="1">
    <source>
        <dbReference type="EMBL" id="QCD93384.1"/>
    </source>
</evidence>
<reference evidence="1 2" key="1">
    <citation type="submission" date="2019-04" db="EMBL/GenBank/DDBJ databases">
        <title>An improved genome assembly and genetic linkage map for asparagus bean, Vigna unguiculata ssp. sesquipedialis.</title>
        <authorList>
            <person name="Xia Q."/>
            <person name="Zhang R."/>
            <person name="Dong Y."/>
        </authorList>
    </citation>
    <scope>NUCLEOTIDE SEQUENCE [LARGE SCALE GENOMIC DNA]</scope>
    <source>
        <tissue evidence="1">Leaf</tissue>
    </source>
</reference>
<sequence length="58" mass="6665">MEVLEQLPKKIPTRKIVHCYLSPKSANDISGYMAQYVVKVGADENVFIKLRRHMFEAA</sequence>
<organism evidence="1 2">
    <name type="scientific">Vigna unguiculata</name>
    <name type="common">Cowpea</name>
    <dbReference type="NCBI Taxonomy" id="3917"/>
    <lineage>
        <taxon>Eukaryota</taxon>
        <taxon>Viridiplantae</taxon>
        <taxon>Streptophyta</taxon>
        <taxon>Embryophyta</taxon>
        <taxon>Tracheophyta</taxon>
        <taxon>Spermatophyta</taxon>
        <taxon>Magnoliopsida</taxon>
        <taxon>eudicotyledons</taxon>
        <taxon>Gunneridae</taxon>
        <taxon>Pentapetalae</taxon>
        <taxon>rosids</taxon>
        <taxon>fabids</taxon>
        <taxon>Fabales</taxon>
        <taxon>Fabaceae</taxon>
        <taxon>Papilionoideae</taxon>
        <taxon>50 kb inversion clade</taxon>
        <taxon>NPAAA clade</taxon>
        <taxon>indigoferoid/millettioid clade</taxon>
        <taxon>Phaseoleae</taxon>
        <taxon>Vigna</taxon>
    </lineage>
</organism>
<keyword evidence="2" id="KW-1185">Reference proteome</keyword>
<protein>
    <submittedName>
        <fullName evidence="1">Uncharacterized protein</fullName>
    </submittedName>
</protein>
<dbReference type="Proteomes" id="UP000501690">
    <property type="component" value="Linkage Group LG5"/>
</dbReference>
<proteinExistence type="predicted"/>
<gene>
    <name evidence="1" type="ORF">DEO72_LG5g1459</name>
</gene>
<name>A0A4D6LZY2_VIGUN</name>
<dbReference type="AlphaFoldDB" id="A0A4D6LZY2"/>
<accession>A0A4D6LZY2</accession>
<evidence type="ECO:0000313" key="2">
    <source>
        <dbReference type="Proteomes" id="UP000501690"/>
    </source>
</evidence>
<dbReference type="EMBL" id="CP039349">
    <property type="protein sequence ID" value="QCD93384.1"/>
    <property type="molecule type" value="Genomic_DNA"/>
</dbReference>